<organism evidence="2 3">
    <name type="scientific">Sulfitobacter porphyrae</name>
    <dbReference type="NCBI Taxonomy" id="1246864"/>
    <lineage>
        <taxon>Bacteria</taxon>
        <taxon>Pseudomonadati</taxon>
        <taxon>Pseudomonadota</taxon>
        <taxon>Alphaproteobacteria</taxon>
        <taxon>Rhodobacterales</taxon>
        <taxon>Roseobacteraceae</taxon>
        <taxon>Sulfitobacter</taxon>
    </lineage>
</organism>
<dbReference type="PANTHER" id="PTHR47708">
    <property type="match status" value="1"/>
</dbReference>
<evidence type="ECO:0000313" key="2">
    <source>
        <dbReference type="EMBL" id="MFC6761714.1"/>
    </source>
</evidence>
<name>A0ABW2B9I2_9RHOB</name>
<dbReference type="Proteomes" id="UP001596353">
    <property type="component" value="Unassembled WGS sequence"/>
</dbReference>
<feature type="domain" description="AtuA-like ferredoxin-fold" evidence="1">
    <location>
        <begin position="1"/>
        <end position="99"/>
    </location>
</feature>
<reference evidence="3" key="1">
    <citation type="journal article" date="2019" name="Int. J. Syst. Evol. Microbiol.">
        <title>The Global Catalogue of Microorganisms (GCM) 10K type strain sequencing project: providing services to taxonomists for standard genome sequencing and annotation.</title>
        <authorList>
            <consortium name="The Broad Institute Genomics Platform"/>
            <consortium name="The Broad Institute Genome Sequencing Center for Infectious Disease"/>
            <person name="Wu L."/>
            <person name="Ma J."/>
        </authorList>
    </citation>
    <scope>NUCLEOTIDE SEQUENCE [LARGE SCALE GENOMIC DNA]</scope>
    <source>
        <strain evidence="3">CCUG 66188</strain>
    </source>
</reference>
<protein>
    <recommendedName>
        <fullName evidence="1">AtuA-like ferredoxin-fold domain-containing protein</fullName>
    </recommendedName>
</protein>
<evidence type="ECO:0000259" key="1">
    <source>
        <dbReference type="Pfam" id="PF23544"/>
    </source>
</evidence>
<dbReference type="EMBL" id="JBHSWG010000003">
    <property type="protein sequence ID" value="MFC6761714.1"/>
    <property type="molecule type" value="Genomic_DNA"/>
</dbReference>
<dbReference type="Pfam" id="PF23544">
    <property type="entry name" value="AtuA_ferredoxin"/>
    <property type="match status" value="1"/>
</dbReference>
<proteinExistence type="predicted"/>
<keyword evidence="3" id="KW-1185">Reference proteome</keyword>
<sequence length="99" mass="10663">MRLHDIAHARTGDKGDISNISVIAYDAAHWPLIRDAVTPERVAAHFGTFDAGDVTRYDLPQLQALNFVIRGALTGGVTRSLALDAHGKCLASVLLEMPV</sequence>
<accession>A0ABW2B9I2</accession>
<comment type="caution">
    <text evidence="2">The sequence shown here is derived from an EMBL/GenBank/DDBJ whole genome shotgun (WGS) entry which is preliminary data.</text>
</comment>
<dbReference type="InterPro" id="IPR056362">
    <property type="entry name" value="AtuA-like_ferredoxin_dom"/>
</dbReference>
<evidence type="ECO:0000313" key="3">
    <source>
        <dbReference type="Proteomes" id="UP001596353"/>
    </source>
</evidence>
<dbReference type="PANTHER" id="PTHR47708:SF2">
    <property type="entry name" value="SI:CH73-132F6.5"/>
    <property type="match status" value="1"/>
</dbReference>
<gene>
    <name evidence="2" type="ORF">ACFQFQ_23130</name>
</gene>